<accession>I6ZPD8</accession>
<feature type="chain" id="PRO_5003707179" evidence="1">
    <location>
        <begin position="19"/>
        <end position="70"/>
    </location>
</feature>
<organism evidence="2 3">
    <name type="scientific">Melioribacter roseus (strain DSM 23840 / JCM 17771 / VKM B-2668 / P3M-2)</name>
    <dbReference type="NCBI Taxonomy" id="1191523"/>
    <lineage>
        <taxon>Bacteria</taxon>
        <taxon>Pseudomonadati</taxon>
        <taxon>Ignavibacteriota</taxon>
        <taxon>Ignavibacteria</taxon>
        <taxon>Ignavibacteriales</taxon>
        <taxon>Melioribacteraceae</taxon>
        <taxon>Melioribacter</taxon>
    </lineage>
</organism>
<dbReference type="AlphaFoldDB" id="I6ZPD8"/>
<sequence length="70" mass="7834">MKYLIAIALFFFAVNSRAQLINSIEFKGGLQDTKGAEAKGYNLTLQVKHNLSHNLDVYALYVKSIKSSLK</sequence>
<evidence type="ECO:0000256" key="1">
    <source>
        <dbReference type="SAM" id="SignalP"/>
    </source>
</evidence>
<dbReference type="KEGG" id="mro:MROS_0651"/>
<name>I6ZPD8_MELRP</name>
<dbReference type="STRING" id="1191523.MROS_0651"/>
<proteinExistence type="predicted"/>
<keyword evidence="3" id="KW-1185">Reference proteome</keyword>
<dbReference type="EMBL" id="CP003557">
    <property type="protein sequence ID" value="AFN73894.1"/>
    <property type="molecule type" value="Genomic_DNA"/>
</dbReference>
<feature type="signal peptide" evidence="1">
    <location>
        <begin position="1"/>
        <end position="18"/>
    </location>
</feature>
<dbReference type="RefSeq" id="WP_014855331.1">
    <property type="nucleotide sequence ID" value="NC_018178.1"/>
</dbReference>
<evidence type="ECO:0000313" key="2">
    <source>
        <dbReference type="EMBL" id="AFN73894.1"/>
    </source>
</evidence>
<dbReference type="HOGENOM" id="CLU_2753161_0_0_10"/>
<dbReference type="Proteomes" id="UP000009011">
    <property type="component" value="Chromosome"/>
</dbReference>
<reference evidence="2 3" key="1">
    <citation type="journal article" date="2013" name="PLoS ONE">
        <title>Genomic analysis of Melioribacter roseus, facultatively anaerobic organotrophic bacterium representing a novel deep lineage within Bacteriodetes/Chlorobi group.</title>
        <authorList>
            <person name="Kadnikov V.V."/>
            <person name="Mardanov A.V."/>
            <person name="Podosokorskaya O.A."/>
            <person name="Gavrilov S.N."/>
            <person name="Kublanov I.V."/>
            <person name="Beletsky A.V."/>
            <person name="Bonch-Osmolovskaya E.A."/>
            <person name="Ravin N.V."/>
        </authorList>
    </citation>
    <scope>NUCLEOTIDE SEQUENCE [LARGE SCALE GENOMIC DNA]</scope>
    <source>
        <strain evidence="3">JCM 17771 / P3M-2</strain>
    </source>
</reference>
<protein>
    <submittedName>
        <fullName evidence="2">Uncharacterized protein</fullName>
    </submittedName>
</protein>
<keyword evidence="1" id="KW-0732">Signal</keyword>
<evidence type="ECO:0000313" key="3">
    <source>
        <dbReference type="Proteomes" id="UP000009011"/>
    </source>
</evidence>
<gene>
    <name evidence="2" type="ordered locus">MROS_0651</name>
</gene>